<name>A0A927MZL5_9ACTN</name>
<dbReference type="GO" id="GO:0006352">
    <property type="term" value="P:DNA-templated transcription initiation"/>
    <property type="evidence" value="ECO:0007669"/>
    <property type="project" value="InterPro"/>
</dbReference>
<dbReference type="Gene3D" id="1.10.1740.10">
    <property type="match status" value="1"/>
</dbReference>
<keyword evidence="2" id="KW-1185">Reference proteome</keyword>
<comment type="caution">
    <text evidence="1">The sequence shown here is derived from an EMBL/GenBank/DDBJ whole genome shotgun (WGS) entry which is preliminary data.</text>
</comment>
<dbReference type="SUPFAM" id="SSF88659">
    <property type="entry name" value="Sigma3 and sigma4 domains of RNA polymerase sigma factors"/>
    <property type="match status" value="1"/>
</dbReference>
<proteinExistence type="predicted"/>
<dbReference type="InterPro" id="IPR013324">
    <property type="entry name" value="RNA_pol_sigma_r3/r4-like"/>
</dbReference>
<dbReference type="AlphaFoldDB" id="A0A927MZL5"/>
<dbReference type="GO" id="GO:0000428">
    <property type="term" value="C:DNA-directed RNA polymerase complex"/>
    <property type="evidence" value="ECO:0007669"/>
    <property type="project" value="UniProtKB-KW"/>
</dbReference>
<dbReference type="EMBL" id="JADBEM010000001">
    <property type="protein sequence ID" value="MBE1606222.1"/>
    <property type="molecule type" value="Genomic_DNA"/>
</dbReference>
<dbReference type="InterPro" id="IPR013325">
    <property type="entry name" value="RNA_pol_sigma_r2"/>
</dbReference>
<reference evidence="1" key="1">
    <citation type="submission" date="2020-10" db="EMBL/GenBank/DDBJ databases">
        <title>Sequencing the genomes of 1000 actinobacteria strains.</title>
        <authorList>
            <person name="Klenk H.-P."/>
        </authorList>
    </citation>
    <scope>NUCLEOTIDE SEQUENCE</scope>
    <source>
        <strain evidence="1">DSM 45354</strain>
    </source>
</reference>
<dbReference type="Proteomes" id="UP000638648">
    <property type="component" value="Unassembled WGS sequence"/>
</dbReference>
<keyword evidence="1" id="KW-0804">Transcription</keyword>
<accession>A0A927MZL5</accession>
<dbReference type="GO" id="GO:0003700">
    <property type="term" value="F:DNA-binding transcription factor activity"/>
    <property type="evidence" value="ECO:0007669"/>
    <property type="project" value="InterPro"/>
</dbReference>
<evidence type="ECO:0000313" key="2">
    <source>
        <dbReference type="Proteomes" id="UP000638648"/>
    </source>
</evidence>
<keyword evidence="1" id="KW-0240">DNA-directed RNA polymerase</keyword>
<dbReference type="RefSeq" id="WP_192750388.1">
    <property type="nucleotide sequence ID" value="NZ_BAABJL010000011.1"/>
</dbReference>
<dbReference type="SUPFAM" id="SSF88946">
    <property type="entry name" value="Sigma2 domain of RNA polymerase sigma factors"/>
    <property type="match status" value="1"/>
</dbReference>
<sequence>MFAAIWTESAAPIATDAEERDLLIRAQAGDEAATFTLIRAYLPALAAAVREFWPMFQDTEELRSVVLVGFLEAVQAWDPGGEYPRVAGIVRQYATDAASREAGQGVMSRIPERTLKRFLGILRRADGDPARGAELAPSLDMASATFTNIYRQFKSANVGAPFMTHYGEESRREEAAETDAVAPWGPTTDPLVGVEDRLLAATALGVLDETEAEVCRLAFGLGGADPLPDGKIAAQLGLSSRLKAQRVRQAAVAKMRAAVGA</sequence>
<evidence type="ECO:0000313" key="1">
    <source>
        <dbReference type="EMBL" id="MBE1606222.1"/>
    </source>
</evidence>
<gene>
    <name evidence="1" type="ORF">HEB94_003070</name>
</gene>
<organism evidence="1 2">
    <name type="scientific">Actinopolymorpha pittospori</name>
    <dbReference type="NCBI Taxonomy" id="648752"/>
    <lineage>
        <taxon>Bacteria</taxon>
        <taxon>Bacillati</taxon>
        <taxon>Actinomycetota</taxon>
        <taxon>Actinomycetes</taxon>
        <taxon>Propionibacteriales</taxon>
        <taxon>Actinopolymorphaceae</taxon>
        <taxon>Actinopolymorpha</taxon>
    </lineage>
</organism>
<protein>
    <submittedName>
        <fullName evidence="1">DNA-directed RNA polymerase specialized sigma subunit</fullName>
    </submittedName>
</protein>